<evidence type="ECO:0000313" key="3">
    <source>
        <dbReference type="Proteomes" id="UP000434957"/>
    </source>
</evidence>
<feature type="signal peptide" evidence="1">
    <location>
        <begin position="1"/>
        <end position="18"/>
    </location>
</feature>
<reference evidence="2 3" key="1">
    <citation type="submission" date="2018-08" db="EMBL/GenBank/DDBJ databases">
        <title>Genomic investigation of the strawberry pathogen Phytophthora fragariae indicates pathogenicity is determined by transcriptional variation in three key races.</title>
        <authorList>
            <person name="Adams T.M."/>
            <person name="Armitage A.D."/>
            <person name="Sobczyk M.K."/>
            <person name="Bates H.J."/>
            <person name="Dunwell J.M."/>
            <person name="Nellist C.F."/>
            <person name="Harrison R.J."/>
        </authorList>
    </citation>
    <scope>NUCLEOTIDE SEQUENCE [LARGE SCALE GENOMIC DNA]</scope>
    <source>
        <strain evidence="2 3">SCRP333</strain>
    </source>
</reference>
<dbReference type="Proteomes" id="UP000434957">
    <property type="component" value="Unassembled WGS sequence"/>
</dbReference>
<dbReference type="AlphaFoldDB" id="A0A6A4FK01"/>
<keyword evidence="3" id="KW-1185">Reference proteome</keyword>
<evidence type="ECO:0000313" key="2">
    <source>
        <dbReference type="EMBL" id="KAE9345115.1"/>
    </source>
</evidence>
<feature type="chain" id="PRO_5025510559" evidence="1">
    <location>
        <begin position="19"/>
        <end position="194"/>
    </location>
</feature>
<sequence>MSILSCLASLQLPFLQRAIVIDSQRSHDARWVVCRTRHEFPASSSIWRLRDFHIVRWRGDIDTKSSVREEDVGHANVIGMALLATCPKSYSSPSTSISGAGLNAAFHARELLAVYECRALRPAGRPATVPCSTIAGLPACMEPPTAARRLSALHSALESTRVATLVRTAKASAMAKATPYSANANAADRQRSYP</sequence>
<gene>
    <name evidence="2" type="ORF">PR003_g8117</name>
</gene>
<proteinExistence type="predicted"/>
<name>A0A6A4FK01_9STRA</name>
<keyword evidence="1" id="KW-0732">Signal</keyword>
<protein>
    <submittedName>
        <fullName evidence="2">Uncharacterized protein</fullName>
    </submittedName>
</protein>
<accession>A0A6A4FK01</accession>
<evidence type="ECO:0000256" key="1">
    <source>
        <dbReference type="SAM" id="SignalP"/>
    </source>
</evidence>
<organism evidence="2 3">
    <name type="scientific">Phytophthora rubi</name>
    <dbReference type="NCBI Taxonomy" id="129364"/>
    <lineage>
        <taxon>Eukaryota</taxon>
        <taxon>Sar</taxon>
        <taxon>Stramenopiles</taxon>
        <taxon>Oomycota</taxon>
        <taxon>Peronosporomycetes</taxon>
        <taxon>Peronosporales</taxon>
        <taxon>Peronosporaceae</taxon>
        <taxon>Phytophthora</taxon>
    </lineage>
</organism>
<dbReference type="EMBL" id="QXFT01000396">
    <property type="protein sequence ID" value="KAE9345115.1"/>
    <property type="molecule type" value="Genomic_DNA"/>
</dbReference>
<comment type="caution">
    <text evidence="2">The sequence shown here is derived from an EMBL/GenBank/DDBJ whole genome shotgun (WGS) entry which is preliminary data.</text>
</comment>